<dbReference type="InterPro" id="IPR054091">
    <property type="entry name" value="Cep192-like_D5"/>
</dbReference>
<evidence type="ECO:0000256" key="3">
    <source>
        <dbReference type="SAM" id="Phobius"/>
    </source>
</evidence>
<dbReference type="PRINTS" id="PR00457">
    <property type="entry name" value="ANPEROXIDASE"/>
</dbReference>
<dbReference type="GO" id="GO:0020037">
    <property type="term" value="F:heme binding"/>
    <property type="evidence" value="ECO:0007669"/>
    <property type="project" value="InterPro"/>
</dbReference>
<proteinExistence type="predicted"/>
<dbReference type="Gene3D" id="1.10.640.10">
    <property type="entry name" value="Haem peroxidase domain superfamily, animal type"/>
    <property type="match status" value="1"/>
</dbReference>
<feature type="compositionally biased region" description="Low complexity" evidence="2">
    <location>
        <begin position="234"/>
        <end position="259"/>
    </location>
</feature>
<dbReference type="InterPro" id="IPR010255">
    <property type="entry name" value="Haem_peroxidase_sf"/>
</dbReference>
<keyword evidence="1" id="KW-0560">Oxidoreductase</keyword>
<sequence>MREERMPLIQDRVPSNLQRATSEYGSSTNGGGQVQAVRMGIRIFIITLVARRSSVDTSYHHGHWKYETSSDAMELLKDHPDLEGPHAEVMGPRANLRRGFTPPPSQPFRLSESEAESAPLTAVRTHRPAPICPSKTPKCFKYFLGGSLTVAAIFIIIFLALFLPIFRRVPPPVEVLNDAGELNTTIAPPSASSQVTVPSTIEVTPVTSEVAPSSTAEVTVPSTVEVTPVASEVNAPSSTEVNASSSASISAQPVISSSTELSDGPASTTPLKDSVPGLIIVPDDTNPKKLPAPLALPVLQAALSQALQGAQKQLEQTRDAIRTGKVVQKGSPSAKHGHRLRPVLPPAKQKHWQALALNLASQEIAKVAKDNNITTDDDFWDSLPQVGPPDTCDLDPEPIVCDEDAVKYRRVDGRCNNLRNPLWGSTMSTYRRLLPPDYADGVGLPRVASDGTDLPSARTVRTTVHPNQYHGSAFFTNIAMVWGQIVDHDVTLTNSFSVAPAGVRKQSNGQTSFLDGSIIYGSTVEQQVIVRAFSEGKMLITNSDEGTGDLLPVSKELNDGCNKEDEFSKGNYCFLSGDLRVNEMLSLASVHTLLVREHNRVATELLRLNPSWDDEKTYQEARKIVSAQIQHITYNELLPIILGKNLSKYNIDLAPAGTYFEGYDDDADPTITAAFAAAAYRFGHSMIQGLVKLDRQMNGSREVDWIQLKDLLFHPFSLHQPGTMDAVLRGQVDQETQEVDPYFTNQFQERRPPYRLSSSPFRVDLHQGSDHQTFIRFASSTLGLCSDRLILRCRADGHPPSKYAVELHGIPRSFNLVVSVRNPFRGGSAEVGQIFVDVVNNGRGIAFCHALVFEDESCSLVARGLSLEPRHCLLRPRETATFIVTPPPPSHGDTSSLLSSATLFLLSGEEIGRQEFKRSLAAAGRPAETSPDLRRARLEPPSILAQFEIMRGSSSSPCLLAPPESSLKALTVNVAADILAEGLTGLKQILFNPDDVLKTLDTLDDTIVP</sequence>
<dbReference type="PROSITE" id="PS50292">
    <property type="entry name" value="PEROXIDASE_3"/>
    <property type="match status" value="1"/>
</dbReference>
<feature type="region of interest" description="Disordered" evidence="2">
    <location>
        <begin position="1"/>
        <end position="32"/>
    </location>
</feature>
<dbReference type="AlphaFoldDB" id="A0A7R8ZFN8"/>
<dbReference type="Pfam" id="PF22074">
    <property type="entry name" value="Cep192_D5"/>
    <property type="match status" value="1"/>
</dbReference>
<reference evidence="5" key="1">
    <citation type="submission" date="2020-11" db="EMBL/GenBank/DDBJ databases">
        <authorList>
            <person name="Tran Van P."/>
        </authorList>
    </citation>
    <scope>NUCLEOTIDE SEQUENCE</scope>
</reference>
<evidence type="ECO:0000256" key="1">
    <source>
        <dbReference type="ARBA" id="ARBA00022559"/>
    </source>
</evidence>
<dbReference type="PANTHER" id="PTHR11475">
    <property type="entry name" value="OXIDASE/PEROXIDASE"/>
    <property type="match status" value="1"/>
</dbReference>
<evidence type="ECO:0000259" key="4">
    <source>
        <dbReference type="Pfam" id="PF22074"/>
    </source>
</evidence>
<feature type="compositionally biased region" description="Polar residues" evidence="2">
    <location>
        <begin position="13"/>
        <end position="27"/>
    </location>
</feature>
<dbReference type="PANTHER" id="PTHR11475:SF141">
    <property type="entry name" value="CARDINAL"/>
    <property type="match status" value="1"/>
</dbReference>
<dbReference type="InterPro" id="IPR037120">
    <property type="entry name" value="Haem_peroxidase_sf_animal"/>
</dbReference>
<keyword evidence="3" id="KW-1133">Transmembrane helix</keyword>
<gene>
    <name evidence="5" type="ORF">CTOB1V02_LOCUS405</name>
</gene>
<evidence type="ECO:0000313" key="5">
    <source>
        <dbReference type="EMBL" id="CAD7222394.1"/>
    </source>
</evidence>
<dbReference type="Pfam" id="PF03098">
    <property type="entry name" value="An_peroxidase"/>
    <property type="match status" value="2"/>
</dbReference>
<feature type="transmembrane region" description="Helical" evidence="3">
    <location>
        <begin position="142"/>
        <end position="166"/>
    </location>
</feature>
<feature type="region of interest" description="Disordered" evidence="2">
    <location>
        <begin position="319"/>
        <end position="341"/>
    </location>
</feature>
<protein>
    <recommendedName>
        <fullName evidence="4">Cep192-like domain-containing protein</fullName>
    </recommendedName>
</protein>
<name>A0A7R8ZFN8_9CRUS</name>
<keyword evidence="3" id="KW-0472">Membrane</keyword>
<keyword evidence="1" id="KW-0575">Peroxidase</keyword>
<accession>A0A7R8ZFN8</accession>
<dbReference type="OrthoDB" id="823504at2759"/>
<dbReference type="SUPFAM" id="SSF48113">
    <property type="entry name" value="Heme-dependent peroxidases"/>
    <property type="match status" value="1"/>
</dbReference>
<keyword evidence="3" id="KW-0812">Transmembrane</keyword>
<dbReference type="InterPro" id="IPR019791">
    <property type="entry name" value="Haem_peroxidase_animal"/>
</dbReference>
<feature type="region of interest" description="Disordered" evidence="2">
    <location>
        <begin position="234"/>
        <end position="277"/>
    </location>
</feature>
<dbReference type="GO" id="GO:0004601">
    <property type="term" value="F:peroxidase activity"/>
    <property type="evidence" value="ECO:0007669"/>
    <property type="project" value="UniProtKB-KW"/>
</dbReference>
<feature type="domain" description="Cep192-like" evidence="4">
    <location>
        <begin position="833"/>
        <end position="922"/>
    </location>
</feature>
<organism evidence="5">
    <name type="scientific">Cyprideis torosa</name>
    <dbReference type="NCBI Taxonomy" id="163714"/>
    <lineage>
        <taxon>Eukaryota</taxon>
        <taxon>Metazoa</taxon>
        <taxon>Ecdysozoa</taxon>
        <taxon>Arthropoda</taxon>
        <taxon>Crustacea</taxon>
        <taxon>Oligostraca</taxon>
        <taxon>Ostracoda</taxon>
        <taxon>Podocopa</taxon>
        <taxon>Podocopida</taxon>
        <taxon>Cytherocopina</taxon>
        <taxon>Cytheroidea</taxon>
        <taxon>Cytherideidae</taxon>
        <taxon>Cyprideis</taxon>
    </lineage>
</organism>
<evidence type="ECO:0000256" key="2">
    <source>
        <dbReference type="SAM" id="MobiDB-lite"/>
    </source>
</evidence>
<dbReference type="GO" id="GO:0006979">
    <property type="term" value="P:response to oxidative stress"/>
    <property type="evidence" value="ECO:0007669"/>
    <property type="project" value="InterPro"/>
</dbReference>
<dbReference type="EMBL" id="OB660054">
    <property type="protein sequence ID" value="CAD7222394.1"/>
    <property type="molecule type" value="Genomic_DNA"/>
</dbReference>